<reference evidence="2 3" key="2">
    <citation type="journal article" date="2019" name="G3 (Bethesda)">
        <title>Hybrid Assembly of the Genome of the Entomopathogenic Nematode Steinernema carpocapsae Identifies the X-Chromosome.</title>
        <authorList>
            <person name="Serra L."/>
            <person name="Macchietto M."/>
            <person name="Macias-Munoz A."/>
            <person name="McGill C.J."/>
            <person name="Rodriguez I.M."/>
            <person name="Rodriguez B."/>
            <person name="Murad R."/>
            <person name="Mortazavi A."/>
        </authorList>
    </citation>
    <scope>NUCLEOTIDE SEQUENCE [LARGE SCALE GENOMIC DNA]</scope>
    <source>
        <strain evidence="2 3">ALL</strain>
    </source>
</reference>
<dbReference type="AlphaFoldDB" id="A0A4V6A278"/>
<dbReference type="Proteomes" id="UP000298663">
    <property type="component" value="Unassembled WGS sequence"/>
</dbReference>
<accession>A0A4V6A278</accession>
<evidence type="ECO:0000313" key="3">
    <source>
        <dbReference type="Proteomes" id="UP000298663"/>
    </source>
</evidence>
<dbReference type="EMBL" id="AZBU02000005">
    <property type="protein sequence ID" value="TKR78205.1"/>
    <property type="molecule type" value="Genomic_DNA"/>
</dbReference>
<evidence type="ECO:0000256" key="1">
    <source>
        <dbReference type="SAM" id="MobiDB-lite"/>
    </source>
</evidence>
<evidence type="ECO:0000313" key="2">
    <source>
        <dbReference type="EMBL" id="TKR78205.1"/>
    </source>
</evidence>
<proteinExistence type="predicted"/>
<feature type="compositionally biased region" description="Basic and acidic residues" evidence="1">
    <location>
        <begin position="7"/>
        <end position="26"/>
    </location>
</feature>
<keyword evidence="3" id="KW-1185">Reference proteome</keyword>
<comment type="caution">
    <text evidence="2">The sequence shown here is derived from an EMBL/GenBank/DDBJ whole genome shotgun (WGS) entry which is preliminary data.</text>
</comment>
<dbReference type="OrthoDB" id="10017054at2759"/>
<reference evidence="2 3" key="1">
    <citation type="journal article" date="2015" name="Genome Biol.">
        <title>Comparative genomics of Steinernema reveals deeply conserved gene regulatory networks.</title>
        <authorList>
            <person name="Dillman A.R."/>
            <person name="Macchietto M."/>
            <person name="Porter C.F."/>
            <person name="Rogers A."/>
            <person name="Williams B."/>
            <person name="Antoshechkin I."/>
            <person name="Lee M.M."/>
            <person name="Goodwin Z."/>
            <person name="Lu X."/>
            <person name="Lewis E.E."/>
            <person name="Goodrich-Blair H."/>
            <person name="Stock S.P."/>
            <person name="Adams B.J."/>
            <person name="Sternberg P.W."/>
            <person name="Mortazavi A."/>
        </authorList>
    </citation>
    <scope>NUCLEOTIDE SEQUENCE [LARGE SCALE GENOMIC DNA]</scope>
    <source>
        <strain evidence="2 3">ALL</strain>
    </source>
</reference>
<protein>
    <submittedName>
        <fullName evidence="2">Uncharacterized protein</fullName>
    </submittedName>
</protein>
<gene>
    <name evidence="2" type="ORF">L596_019053</name>
</gene>
<sequence length="150" mass="16652">MMYRCPRRPDARKNVVEPKSKSDPSDVHSSIDAILSRNAFDALEELIMGAIGSGEGTWRASPRHGDPISIHNGMHLTIAKPRCPADPKREWTEGARRCSGPPVAIKVAATDQRAVNLPFNDVIRQFFAHASEIGKTKVKHLTSRSKFLNR</sequence>
<name>A0A4V6A278_STECR</name>
<organism evidence="2 3">
    <name type="scientific">Steinernema carpocapsae</name>
    <name type="common">Entomopathogenic nematode</name>
    <dbReference type="NCBI Taxonomy" id="34508"/>
    <lineage>
        <taxon>Eukaryota</taxon>
        <taxon>Metazoa</taxon>
        <taxon>Ecdysozoa</taxon>
        <taxon>Nematoda</taxon>
        <taxon>Chromadorea</taxon>
        <taxon>Rhabditida</taxon>
        <taxon>Tylenchina</taxon>
        <taxon>Panagrolaimomorpha</taxon>
        <taxon>Strongyloidoidea</taxon>
        <taxon>Steinernematidae</taxon>
        <taxon>Steinernema</taxon>
    </lineage>
</organism>
<feature type="region of interest" description="Disordered" evidence="1">
    <location>
        <begin position="1"/>
        <end position="28"/>
    </location>
</feature>